<proteinExistence type="predicted"/>
<dbReference type="STRING" id="63057.A0A2P5FQ52"/>
<feature type="domain" description="R13L1/DRL21-like LRR repeat region" evidence="1">
    <location>
        <begin position="1"/>
        <end position="106"/>
    </location>
</feature>
<dbReference type="Pfam" id="PF25019">
    <property type="entry name" value="LRR_R13L1-DRL21"/>
    <property type="match status" value="1"/>
</dbReference>
<dbReference type="InParanoid" id="A0A2P5FQ52"/>
<dbReference type="InterPro" id="IPR056789">
    <property type="entry name" value="LRR_R13L1-DRL21"/>
</dbReference>
<dbReference type="InterPro" id="IPR032675">
    <property type="entry name" value="LRR_dom_sf"/>
</dbReference>
<sequence length="108" mass="12301">MNSLCDIHLDDLGREEQLEEAKEAQLHNKTALVSLSLFFNDDDTKMEIHENILEALQPHDTLKSLVISGYCGRSISPSWMVSLINLRKLLLRRSNDYETLPPLGKLLP</sequence>
<name>A0A2P5FQ52_TREOI</name>
<evidence type="ECO:0000313" key="3">
    <source>
        <dbReference type="Proteomes" id="UP000237000"/>
    </source>
</evidence>
<dbReference type="SUPFAM" id="SSF52058">
    <property type="entry name" value="L domain-like"/>
    <property type="match status" value="1"/>
</dbReference>
<reference evidence="3" key="1">
    <citation type="submission" date="2016-06" db="EMBL/GenBank/DDBJ databases">
        <title>Parallel loss of symbiosis genes in relatives of nitrogen-fixing non-legume Parasponia.</title>
        <authorList>
            <person name="Van Velzen R."/>
            <person name="Holmer R."/>
            <person name="Bu F."/>
            <person name="Rutten L."/>
            <person name="Van Zeijl A."/>
            <person name="Liu W."/>
            <person name="Santuari L."/>
            <person name="Cao Q."/>
            <person name="Sharma T."/>
            <person name="Shen D."/>
            <person name="Roswanjaya Y."/>
            <person name="Wardhani T."/>
            <person name="Kalhor M.S."/>
            <person name="Jansen J."/>
            <person name="Van den Hoogen J."/>
            <person name="Gungor B."/>
            <person name="Hartog M."/>
            <person name="Hontelez J."/>
            <person name="Verver J."/>
            <person name="Yang W.-C."/>
            <person name="Schijlen E."/>
            <person name="Repin R."/>
            <person name="Schilthuizen M."/>
            <person name="Schranz E."/>
            <person name="Heidstra R."/>
            <person name="Miyata K."/>
            <person name="Fedorova E."/>
            <person name="Kohlen W."/>
            <person name="Bisseling T."/>
            <person name="Smit S."/>
            <person name="Geurts R."/>
        </authorList>
    </citation>
    <scope>NUCLEOTIDE SEQUENCE [LARGE SCALE GENOMIC DNA]</scope>
    <source>
        <strain evidence="3">cv. RG33-2</strain>
    </source>
</reference>
<evidence type="ECO:0000313" key="2">
    <source>
        <dbReference type="EMBL" id="PON99918.1"/>
    </source>
</evidence>
<dbReference type="EMBL" id="JXTC01000016">
    <property type="protein sequence ID" value="PON99918.1"/>
    <property type="molecule type" value="Genomic_DNA"/>
</dbReference>
<gene>
    <name evidence="2" type="ORF">TorRG33x02_043360</name>
</gene>
<dbReference type="AlphaFoldDB" id="A0A2P5FQ52"/>
<keyword evidence="3" id="KW-1185">Reference proteome</keyword>
<dbReference type="Gene3D" id="3.80.10.10">
    <property type="entry name" value="Ribonuclease Inhibitor"/>
    <property type="match status" value="1"/>
</dbReference>
<dbReference type="Proteomes" id="UP000237000">
    <property type="component" value="Unassembled WGS sequence"/>
</dbReference>
<protein>
    <submittedName>
        <fullName evidence="2">LRR domain containing protein</fullName>
    </submittedName>
</protein>
<organism evidence="2 3">
    <name type="scientific">Trema orientale</name>
    <name type="common">Charcoal tree</name>
    <name type="synonym">Celtis orientalis</name>
    <dbReference type="NCBI Taxonomy" id="63057"/>
    <lineage>
        <taxon>Eukaryota</taxon>
        <taxon>Viridiplantae</taxon>
        <taxon>Streptophyta</taxon>
        <taxon>Embryophyta</taxon>
        <taxon>Tracheophyta</taxon>
        <taxon>Spermatophyta</taxon>
        <taxon>Magnoliopsida</taxon>
        <taxon>eudicotyledons</taxon>
        <taxon>Gunneridae</taxon>
        <taxon>Pentapetalae</taxon>
        <taxon>rosids</taxon>
        <taxon>fabids</taxon>
        <taxon>Rosales</taxon>
        <taxon>Cannabaceae</taxon>
        <taxon>Trema</taxon>
    </lineage>
</organism>
<accession>A0A2P5FQ52</accession>
<evidence type="ECO:0000259" key="1">
    <source>
        <dbReference type="Pfam" id="PF25019"/>
    </source>
</evidence>
<comment type="caution">
    <text evidence="2">The sequence shown here is derived from an EMBL/GenBank/DDBJ whole genome shotgun (WGS) entry which is preliminary data.</text>
</comment>